<dbReference type="InterPro" id="IPR014198">
    <property type="entry name" value="Spore_III_AB"/>
</dbReference>
<dbReference type="Proteomes" id="UP000474024">
    <property type="component" value="Unassembled WGS sequence"/>
</dbReference>
<keyword evidence="1" id="KW-0812">Transmembrane</keyword>
<dbReference type="Pfam" id="PF09548">
    <property type="entry name" value="Spore_III_AB"/>
    <property type="match status" value="1"/>
</dbReference>
<dbReference type="EMBL" id="VUNI01000001">
    <property type="protein sequence ID" value="MST73601.1"/>
    <property type="molecule type" value="Genomic_DNA"/>
</dbReference>
<accession>A0A6L5YPK6</accession>
<keyword evidence="1" id="KW-1133">Transmembrane helix</keyword>
<proteinExistence type="predicted"/>
<reference evidence="2 3" key="1">
    <citation type="submission" date="2019-08" db="EMBL/GenBank/DDBJ databases">
        <title>In-depth cultivation of the pig gut microbiome towards novel bacterial diversity and tailored functional studies.</title>
        <authorList>
            <person name="Wylensek D."/>
            <person name="Hitch T.C.A."/>
            <person name="Clavel T."/>
        </authorList>
    </citation>
    <scope>NUCLEOTIDE SEQUENCE [LARGE SCALE GENOMIC DNA]</scope>
    <source>
        <strain evidence="2 3">MUC/MUC-530-WT-4D</strain>
    </source>
</reference>
<keyword evidence="1" id="KW-0472">Membrane</keyword>
<comment type="caution">
    <text evidence="2">The sequence shown here is derived from an EMBL/GenBank/DDBJ whole genome shotgun (WGS) entry which is preliminary data.</text>
</comment>
<evidence type="ECO:0000313" key="2">
    <source>
        <dbReference type="EMBL" id="MST73601.1"/>
    </source>
</evidence>
<sequence>MLKLVGICVIFGGILGGIVSWNENRRMKIGDMVLLEQFVSHAVYRLETEKVYVAELLEVTGEKSDRLRDTFQDIVAKMQKNDCPFGERIWTEVWRKHRGEWNFSEQFLFLVTECAKGLFGDNLRENIDVLKHIREQMQIQIQEEKVQWREKQKVFTPVGILGGIMIVIILL</sequence>
<evidence type="ECO:0000313" key="3">
    <source>
        <dbReference type="Proteomes" id="UP000474024"/>
    </source>
</evidence>
<name>A0A6L5YPK6_9FIRM</name>
<organism evidence="2 3">
    <name type="scientific">Roseburia porci</name>
    <dbReference type="NCBI Taxonomy" id="2605790"/>
    <lineage>
        <taxon>Bacteria</taxon>
        <taxon>Bacillati</taxon>
        <taxon>Bacillota</taxon>
        <taxon>Clostridia</taxon>
        <taxon>Lachnospirales</taxon>
        <taxon>Lachnospiraceae</taxon>
        <taxon>Roseburia</taxon>
    </lineage>
</organism>
<evidence type="ECO:0000256" key="1">
    <source>
        <dbReference type="SAM" id="Phobius"/>
    </source>
</evidence>
<dbReference type="AlphaFoldDB" id="A0A6L5YPK6"/>
<dbReference type="RefSeq" id="WP_154427915.1">
    <property type="nucleotide sequence ID" value="NZ_VUNI01000001.1"/>
</dbReference>
<keyword evidence="3" id="KW-1185">Reference proteome</keyword>
<evidence type="ECO:0008006" key="4">
    <source>
        <dbReference type="Google" id="ProtNLM"/>
    </source>
</evidence>
<protein>
    <recommendedName>
        <fullName evidence="4">Stage III sporulation protein SpoAB</fullName>
    </recommendedName>
</protein>
<gene>
    <name evidence="2" type="ORF">FYJ75_00945</name>
</gene>
<feature type="transmembrane region" description="Helical" evidence="1">
    <location>
        <begin position="154"/>
        <end position="170"/>
    </location>
</feature>